<keyword evidence="6" id="KW-1133">Transmembrane helix</keyword>
<dbReference type="EMBL" id="KV427618">
    <property type="protein sequence ID" value="KZT07616.1"/>
    <property type="molecule type" value="Genomic_DNA"/>
</dbReference>
<accession>A0A165ERI1</accession>
<reference evidence="11 12" key="1">
    <citation type="journal article" date="2016" name="Mol. Biol. Evol.">
        <title>Comparative Genomics of Early-Diverging Mushroom-Forming Fungi Provides Insights into the Origins of Lignocellulose Decay Capabilities.</title>
        <authorList>
            <person name="Nagy L.G."/>
            <person name="Riley R."/>
            <person name="Tritt A."/>
            <person name="Adam C."/>
            <person name="Daum C."/>
            <person name="Floudas D."/>
            <person name="Sun H."/>
            <person name="Yadav J.S."/>
            <person name="Pangilinan J."/>
            <person name="Larsson K.H."/>
            <person name="Matsuura K."/>
            <person name="Barry K."/>
            <person name="Labutti K."/>
            <person name="Kuo R."/>
            <person name="Ohm R.A."/>
            <person name="Bhattacharya S.S."/>
            <person name="Shirouzu T."/>
            <person name="Yoshinaga Y."/>
            <person name="Martin F.M."/>
            <person name="Grigoriev I.V."/>
            <person name="Hibbett D.S."/>
        </authorList>
    </citation>
    <scope>NUCLEOTIDE SEQUENCE [LARGE SCALE GENOMIC DNA]</scope>
    <source>
        <strain evidence="11 12">93-53</strain>
    </source>
</reference>
<dbReference type="STRING" id="1314785.A0A165ERI1"/>
<dbReference type="GO" id="GO:0032366">
    <property type="term" value="P:intracellular sterol transport"/>
    <property type="evidence" value="ECO:0007669"/>
    <property type="project" value="UniProtKB-UniRule"/>
</dbReference>
<dbReference type="RefSeq" id="XP_040765356.1">
    <property type="nucleotide sequence ID" value="XM_040906338.1"/>
</dbReference>
<evidence type="ECO:0000313" key="12">
    <source>
        <dbReference type="Proteomes" id="UP000076871"/>
    </source>
</evidence>
<organism evidence="11 12">
    <name type="scientific">Laetiporus sulphureus 93-53</name>
    <dbReference type="NCBI Taxonomy" id="1314785"/>
    <lineage>
        <taxon>Eukaryota</taxon>
        <taxon>Fungi</taxon>
        <taxon>Dikarya</taxon>
        <taxon>Basidiomycota</taxon>
        <taxon>Agaricomycotina</taxon>
        <taxon>Agaricomycetes</taxon>
        <taxon>Polyporales</taxon>
        <taxon>Laetiporus</taxon>
    </lineage>
</organism>
<comment type="similarity">
    <text evidence="2 10">Belongs to the ARV1 family.</text>
</comment>
<keyword evidence="5 10" id="KW-0256">Endoplasmic reticulum</keyword>
<evidence type="ECO:0000313" key="11">
    <source>
        <dbReference type="EMBL" id="KZT07616.1"/>
    </source>
</evidence>
<keyword evidence="10" id="KW-0746">Sphingolipid metabolism</keyword>
<comment type="function">
    <text evidence="10">Regulates also the sphingolipid metabolism.</text>
</comment>
<dbReference type="Proteomes" id="UP000076871">
    <property type="component" value="Unassembled WGS sequence"/>
</dbReference>
<dbReference type="GeneID" id="63823367"/>
<keyword evidence="7 10" id="KW-0445">Lipid transport</keyword>
<dbReference type="GO" id="GO:0032541">
    <property type="term" value="C:cortical endoplasmic reticulum"/>
    <property type="evidence" value="ECO:0007669"/>
    <property type="project" value="TreeGrafter"/>
</dbReference>
<dbReference type="InterPro" id="IPR007290">
    <property type="entry name" value="Arv1"/>
</dbReference>
<evidence type="ECO:0000256" key="8">
    <source>
        <dbReference type="ARBA" id="ARBA00023098"/>
    </source>
</evidence>
<gene>
    <name evidence="11" type="ORF">LAESUDRAFT_698242</name>
</gene>
<dbReference type="OrthoDB" id="2192830at2759"/>
<keyword evidence="9" id="KW-0472">Membrane</keyword>
<evidence type="ECO:0000256" key="1">
    <source>
        <dbReference type="ARBA" id="ARBA00004477"/>
    </source>
</evidence>
<evidence type="ECO:0000256" key="2">
    <source>
        <dbReference type="ARBA" id="ARBA00009187"/>
    </source>
</evidence>
<evidence type="ECO:0000256" key="7">
    <source>
        <dbReference type="ARBA" id="ARBA00023055"/>
    </source>
</evidence>
<keyword evidence="4" id="KW-0812">Transmembrane</keyword>
<dbReference type="AlphaFoldDB" id="A0A165ERI1"/>
<protein>
    <recommendedName>
        <fullName evidence="10">Protein ARV</fullName>
    </recommendedName>
</protein>
<dbReference type="GO" id="GO:0016125">
    <property type="term" value="P:sterol metabolic process"/>
    <property type="evidence" value="ECO:0007669"/>
    <property type="project" value="UniProtKB-UniRule"/>
</dbReference>
<dbReference type="GO" id="GO:0000139">
    <property type="term" value="C:Golgi membrane"/>
    <property type="evidence" value="ECO:0007669"/>
    <property type="project" value="UniProtKB-SubCell"/>
</dbReference>
<comment type="subcellular location">
    <subcellularLocation>
        <location evidence="1 10">Endoplasmic reticulum membrane</location>
        <topology evidence="1 10">Multi-pass membrane protein</topology>
    </subcellularLocation>
    <subcellularLocation>
        <location evidence="10">Golgi apparatus membrane</location>
        <topology evidence="10">Multi-pass membrane protein</topology>
    </subcellularLocation>
</comment>
<evidence type="ECO:0000256" key="9">
    <source>
        <dbReference type="ARBA" id="ARBA00023136"/>
    </source>
</evidence>
<keyword evidence="10" id="KW-0333">Golgi apparatus</keyword>
<keyword evidence="3 10" id="KW-0813">Transport</keyword>
<evidence type="ECO:0000256" key="5">
    <source>
        <dbReference type="ARBA" id="ARBA00022824"/>
    </source>
</evidence>
<dbReference type="Pfam" id="PF04161">
    <property type="entry name" value="Arv1"/>
    <property type="match status" value="1"/>
</dbReference>
<dbReference type="GO" id="GO:0005789">
    <property type="term" value="C:endoplasmic reticulum membrane"/>
    <property type="evidence" value="ECO:0007669"/>
    <property type="project" value="UniProtKB-SubCell"/>
</dbReference>
<keyword evidence="12" id="KW-1185">Reference proteome</keyword>
<name>A0A165ERI1_9APHY</name>
<proteinExistence type="inferred from homology"/>
<evidence type="ECO:0000256" key="6">
    <source>
        <dbReference type="ARBA" id="ARBA00022989"/>
    </source>
</evidence>
<evidence type="ECO:0000256" key="4">
    <source>
        <dbReference type="ARBA" id="ARBA00022692"/>
    </source>
</evidence>
<comment type="function">
    <text evidence="10">Mediator of sterol homeostasis involved in sterol uptake, trafficking and distribution into membranes.</text>
</comment>
<dbReference type="GO" id="GO:0097036">
    <property type="term" value="P:regulation of plasma membrane sterol distribution"/>
    <property type="evidence" value="ECO:0007669"/>
    <property type="project" value="UniProtKB-UniRule"/>
</dbReference>
<evidence type="ECO:0000256" key="3">
    <source>
        <dbReference type="ARBA" id="ARBA00022448"/>
    </source>
</evidence>
<keyword evidence="8 10" id="KW-0443">Lipid metabolism</keyword>
<dbReference type="GO" id="GO:0006665">
    <property type="term" value="P:sphingolipid metabolic process"/>
    <property type="evidence" value="ECO:0007669"/>
    <property type="project" value="UniProtKB-UniRule"/>
</dbReference>
<sequence length="341" mass="37932">MPICTSCTHPVPYLYTVYQSAYNLRLEQCPACHAFADPYVEHDTLTLLLDLILLKRDVYRHLLYNRGLGARRVGPGGGPTTSAGIEGGALAHPGQFPPVREGGGTSEQGTEKARWWLIARLGLALIAMDAFIRWTHLSVSVPSSLDPNLVSWNRQAAETFFRIFAGCFVETITFHAGIVAACYVVMDCLDWFRSLKPPANTHASGIRLEFRYSHVPLTLLYSSLTKLFLLFLLSVWHPASPNHNHVAESTFTHPIIVRLLSLLDEERLDREWVVRNVLGGMAAGFGLRVVLDCHPLFTTAIILAGWSVKTLVAMLVGDWVKHGLDEGGKIKEEMWLAYSIP</sequence>
<evidence type="ECO:0000256" key="10">
    <source>
        <dbReference type="RuleBase" id="RU368065"/>
    </source>
</evidence>
<dbReference type="PANTHER" id="PTHR14467">
    <property type="entry name" value="ARV1"/>
    <property type="match status" value="1"/>
</dbReference>
<dbReference type="InParanoid" id="A0A165ERI1"/>
<dbReference type="PANTHER" id="PTHR14467:SF0">
    <property type="entry name" value="PROTEIN ARV1"/>
    <property type="match status" value="1"/>
</dbReference>